<evidence type="ECO:0000256" key="3">
    <source>
        <dbReference type="ARBA" id="ARBA00023054"/>
    </source>
</evidence>
<evidence type="ECO:0000256" key="4">
    <source>
        <dbReference type="ARBA" id="ARBA00023242"/>
    </source>
</evidence>
<evidence type="ECO:0000256" key="2">
    <source>
        <dbReference type="ARBA" id="ARBA00007175"/>
    </source>
</evidence>
<dbReference type="GO" id="GO:0019843">
    <property type="term" value="F:rRNA binding"/>
    <property type="evidence" value="ECO:0007669"/>
    <property type="project" value="TreeGrafter"/>
</dbReference>
<sequence length="241" mass="28318">MNFPLKLNVIMERDPAFFAAPRPKKDGLVPPPKKRKTVHKVEEITFDKDARTEYLTGFHKRKQARIKAAKAQAEEEARLERIRLRKQIREERAKNLEEHIQTVHKLLHEAERAGTDDKSSEKKSDEEWDGISEDDVAEEPALDLEEEYIDEDRYTTVTVEAVSVDRDGIHKPRTLKDEEDSETAKNKKKKDAAEQVAQQEADKKSKRNYPEKKKKRKFTYESRHDRNVTERKQRAKKTKRS</sequence>
<dbReference type="InterPro" id="IPR019186">
    <property type="entry name" value="Nucleolar_protein_12"/>
</dbReference>
<evidence type="ECO:0000256" key="5">
    <source>
        <dbReference type="SAM" id="MobiDB-lite"/>
    </source>
</evidence>
<dbReference type="EMBL" id="MU859262">
    <property type="protein sequence ID" value="KAK3948462.1"/>
    <property type="molecule type" value="Genomic_DNA"/>
</dbReference>
<evidence type="ECO:0000313" key="7">
    <source>
        <dbReference type="Proteomes" id="UP001303222"/>
    </source>
</evidence>
<keyword evidence="4" id="KW-0539">Nucleus</keyword>
<dbReference type="PANTHER" id="PTHR14577">
    <property type="entry name" value="NUCLEOLAR PROTEIN 12"/>
    <property type="match status" value="1"/>
</dbReference>
<evidence type="ECO:0000256" key="1">
    <source>
        <dbReference type="ARBA" id="ARBA00004604"/>
    </source>
</evidence>
<feature type="compositionally biased region" description="Basic and acidic residues" evidence="5">
    <location>
        <begin position="218"/>
        <end position="232"/>
    </location>
</feature>
<accession>A0AAN6NRE7</accession>
<protein>
    <submittedName>
        <fullName evidence="6">Nucleolar protein 12-domain-containing protein</fullName>
    </submittedName>
</protein>
<feature type="region of interest" description="Disordered" evidence="5">
    <location>
        <begin position="105"/>
        <end position="241"/>
    </location>
</feature>
<dbReference type="Proteomes" id="UP001303222">
    <property type="component" value="Unassembled WGS sequence"/>
</dbReference>
<comment type="subcellular location">
    <subcellularLocation>
        <location evidence="1">Nucleus</location>
        <location evidence="1">Nucleolus</location>
    </subcellularLocation>
</comment>
<dbReference type="AlphaFoldDB" id="A0AAN6NRE7"/>
<evidence type="ECO:0000313" key="6">
    <source>
        <dbReference type="EMBL" id="KAK3948462.1"/>
    </source>
</evidence>
<feature type="compositionally biased region" description="Basic and acidic residues" evidence="5">
    <location>
        <begin position="200"/>
        <end position="211"/>
    </location>
</feature>
<dbReference type="Pfam" id="PF09805">
    <property type="entry name" value="Nop25"/>
    <property type="match status" value="1"/>
</dbReference>
<feature type="compositionally biased region" description="Basic and acidic residues" evidence="5">
    <location>
        <begin position="163"/>
        <end position="176"/>
    </location>
</feature>
<dbReference type="PANTHER" id="PTHR14577:SF0">
    <property type="entry name" value="NUCLEOLAR PROTEIN 12"/>
    <property type="match status" value="1"/>
</dbReference>
<feature type="compositionally biased region" description="Acidic residues" evidence="5">
    <location>
        <begin position="126"/>
        <end position="150"/>
    </location>
</feature>
<keyword evidence="3" id="KW-0175">Coiled coil</keyword>
<reference evidence="6" key="2">
    <citation type="submission" date="2023-06" db="EMBL/GenBank/DDBJ databases">
        <authorList>
            <consortium name="Lawrence Berkeley National Laboratory"/>
            <person name="Mondo S.J."/>
            <person name="Hensen N."/>
            <person name="Bonometti L."/>
            <person name="Westerberg I."/>
            <person name="Brannstrom I.O."/>
            <person name="Guillou S."/>
            <person name="Cros-Aarteil S."/>
            <person name="Calhoun S."/>
            <person name="Haridas S."/>
            <person name="Kuo A."/>
            <person name="Pangilinan J."/>
            <person name="Riley R."/>
            <person name="Labutti K."/>
            <person name="Andreopoulos B."/>
            <person name="Lipzen A."/>
            <person name="Chen C."/>
            <person name="Yanf M."/>
            <person name="Daum C."/>
            <person name="Ng V."/>
            <person name="Clum A."/>
            <person name="Steindorff A."/>
            <person name="Ohm R."/>
            <person name="Martin F."/>
            <person name="Silar P."/>
            <person name="Natvig D."/>
            <person name="Lalanne C."/>
            <person name="Gautier V."/>
            <person name="Ament-Velasquez S.L."/>
            <person name="Kruys A."/>
            <person name="Hutchinson M.I."/>
            <person name="Powell A.J."/>
            <person name="Barry K."/>
            <person name="Miller A.N."/>
            <person name="Grigoriev I.V."/>
            <person name="Debuchy R."/>
            <person name="Gladieux P."/>
            <person name="Thoren M.H."/>
            <person name="Johannesson H."/>
        </authorList>
    </citation>
    <scope>NUCLEOTIDE SEQUENCE</scope>
    <source>
        <strain evidence="6">CBS 626.80</strain>
    </source>
</reference>
<comment type="caution">
    <text evidence="6">The sequence shown here is derived from an EMBL/GenBank/DDBJ whole genome shotgun (WGS) entry which is preliminary data.</text>
</comment>
<name>A0AAN6NRE7_9PEZI</name>
<dbReference type="GO" id="GO:0005730">
    <property type="term" value="C:nucleolus"/>
    <property type="evidence" value="ECO:0007669"/>
    <property type="project" value="UniProtKB-SubCell"/>
</dbReference>
<proteinExistence type="inferred from homology"/>
<comment type="similarity">
    <text evidence="2">Belongs to the RRP17 family.</text>
</comment>
<reference evidence="6" key="1">
    <citation type="journal article" date="2023" name="Mol. Phylogenet. Evol.">
        <title>Genome-scale phylogeny and comparative genomics of the fungal order Sordariales.</title>
        <authorList>
            <person name="Hensen N."/>
            <person name="Bonometti L."/>
            <person name="Westerberg I."/>
            <person name="Brannstrom I.O."/>
            <person name="Guillou S."/>
            <person name="Cros-Aarteil S."/>
            <person name="Calhoun S."/>
            <person name="Haridas S."/>
            <person name="Kuo A."/>
            <person name="Mondo S."/>
            <person name="Pangilinan J."/>
            <person name="Riley R."/>
            <person name="LaButti K."/>
            <person name="Andreopoulos B."/>
            <person name="Lipzen A."/>
            <person name="Chen C."/>
            <person name="Yan M."/>
            <person name="Daum C."/>
            <person name="Ng V."/>
            <person name="Clum A."/>
            <person name="Steindorff A."/>
            <person name="Ohm R.A."/>
            <person name="Martin F."/>
            <person name="Silar P."/>
            <person name="Natvig D.O."/>
            <person name="Lalanne C."/>
            <person name="Gautier V."/>
            <person name="Ament-Velasquez S.L."/>
            <person name="Kruys A."/>
            <person name="Hutchinson M.I."/>
            <person name="Powell A.J."/>
            <person name="Barry K."/>
            <person name="Miller A.N."/>
            <person name="Grigoriev I.V."/>
            <person name="Debuchy R."/>
            <person name="Gladieux P."/>
            <person name="Hiltunen Thoren M."/>
            <person name="Johannesson H."/>
        </authorList>
    </citation>
    <scope>NUCLEOTIDE SEQUENCE</scope>
    <source>
        <strain evidence="6">CBS 626.80</strain>
    </source>
</reference>
<gene>
    <name evidence="6" type="ORF">QBC32DRAFT_351506</name>
</gene>
<organism evidence="6 7">
    <name type="scientific">Pseudoneurospora amorphoporcata</name>
    <dbReference type="NCBI Taxonomy" id="241081"/>
    <lineage>
        <taxon>Eukaryota</taxon>
        <taxon>Fungi</taxon>
        <taxon>Dikarya</taxon>
        <taxon>Ascomycota</taxon>
        <taxon>Pezizomycotina</taxon>
        <taxon>Sordariomycetes</taxon>
        <taxon>Sordariomycetidae</taxon>
        <taxon>Sordariales</taxon>
        <taxon>Sordariaceae</taxon>
        <taxon>Pseudoneurospora</taxon>
    </lineage>
</organism>
<feature type="compositionally biased region" description="Basic and acidic residues" evidence="5">
    <location>
        <begin position="105"/>
        <end position="125"/>
    </location>
</feature>
<keyword evidence="7" id="KW-1185">Reference proteome</keyword>